<keyword evidence="2" id="KW-0812">Transmembrane</keyword>
<dbReference type="EMBL" id="JACGWM010000002">
    <property type="protein sequence ID" value="KAL0389281.1"/>
    <property type="molecule type" value="Genomic_DNA"/>
</dbReference>
<dbReference type="InterPro" id="IPR045290">
    <property type="entry name" value="MOC1-like"/>
</dbReference>
<accession>A0AAW2SC75</accession>
<dbReference type="PANTHER" id="PTHR36015">
    <property type="entry name" value="HOLLIDAY JUNCTION RESOLVASE MOC1, CHLOROPLASTIC-RELATED"/>
    <property type="match status" value="1"/>
</dbReference>
<feature type="region of interest" description="Disordered" evidence="1">
    <location>
        <begin position="45"/>
        <end position="77"/>
    </location>
</feature>
<evidence type="ECO:0000256" key="1">
    <source>
        <dbReference type="SAM" id="MobiDB-lite"/>
    </source>
</evidence>
<gene>
    <name evidence="3" type="ORF">Scaly_0285200</name>
</gene>
<dbReference type="GO" id="GO:0008821">
    <property type="term" value="F:crossover junction DNA endonuclease activity"/>
    <property type="evidence" value="ECO:0007669"/>
    <property type="project" value="InterPro"/>
</dbReference>
<evidence type="ECO:0000256" key="2">
    <source>
        <dbReference type="SAM" id="Phobius"/>
    </source>
</evidence>
<proteinExistence type="predicted"/>
<evidence type="ECO:0000313" key="3">
    <source>
        <dbReference type="EMBL" id="KAL0389281.1"/>
    </source>
</evidence>
<keyword evidence="2" id="KW-1133">Transmembrane helix</keyword>
<dbReference type="AlphaFoldDB" id="A0AAW2SC75"/>
<keyword evidence="2" id="KW-0472">Membrane</keyword>
<comment type="caution">
    <text evidence="3">The sequence shown here is derived from an EMBL/GenBank/DDBJ whole genome shotgun (WGS) entry which is preliminary data.</text>
</comment>
<protein>
    <submittedName>
        <fullName evidence="3">Holliday junction resolvase MOC1, chloroplastic</fullName>
    </submittedName>
</protein>
<dbReference type="CDD" id="cd22992">
    <property type="entry name" value="MOC1"/>
    <property type="match status" value="1"/>
</dbReference>
<organism evidence="3">
    <name type="scientific">Sesamum calycinum</name>
    <dbReference type="NCBI Taxonomy" id="2727403"/>
    <lineage>
        <taxon>Eukaryota</taxon>
        <taxon>Viridiplantae</taxon>
        <taxon>Streptophyta</taxon>
        <taxon>Embryophyta</taxon>
        <taxon>Tracheophyta</taxon>
        <taxon>Spermatophyta</taxon>
        <taxon>Magnoliopsida</taxon>
        <taxon>eudicotyledons</taxon>
        <taxon>Gunneridae</taxon>
        <taxon>Pentapetalae</taxon>
        <taxon>asterids</taxon>
        <taxon>lamiids</taxon>
        <taxon>Lamiales</taxon>
        <taxon>Pedaliaceae</taxon>
        <taxon>Sesamum</taxon>
    </lineage>
</organism>
<dbReference type="PANTHER" id="PTHR36015:SF6">
    <property type="entry name" value="HOLLIDAY JUNCTION RESOLVASE MOC1, CHLOROPLASTIC-RELATED"/>
    <property type="match status" value="1"/>
</dbReference>
<reference evidence="3" key="2">
    <citation type="journal article" date="2024" name="Plant">
        <title>Genomic evolution and insights into agronomic trait innovations of Sesamum species.</title>
        <authorList>
            <person name="Miao H."/>
            <person name="Wang L."/>
            <person name="Qu L."/>
            <person name="Liu H."/>
            <person name="Sun Y."/>
            <person name="Le M."/>
            <person name="Wang Q."/>
            <person name="Wei S."/>
            <person name="Zheng Y."/>
            <person name="Lin W."/>
            <person name="Duan Y."/>
            <person name="Cao H."/>
            <person name="Xiong S."/>
            <person name="Wang X."/>
            <person name="Wei L."/>
            <person name="Li C."/>
            <person name="Ma Q."/>
            <person name="Ju M."/>
            <person name="Zhao R."/>
            <person name="Li G."/>
            <person name="Mu C."/>
            <person name="Tian Q."/>
            <person name="Mei H."/>
            <person name="Zhang T."/>
            <person name="Gao T."/>
            <person name="Zhang H."/>
        </authorList>
    </citation>
    <scope>NUCLEOTIDE SEQUENCE</scope>
    <source>
        <strain evidence="3">KEN8</strain>
    </source>
</reference>
<name>A0AAW2SC75_9LAMI</name>
<reference evidence="3" key="1">
    <citation type="submission" date="2020-06" db="EMBL/GenBank/DDBJ databases">
        <authorList>
            <person name="Li T."/>
            <person name="Hu X."/>
            <person name="Zhang T."/>
            <person name="Song X."/>
            <person name="Zhang H."/>
            <person name="Dai N."/>
            <person name="Sheng W."/>
            <person name="Hou X."/>
            <person name="Wei L."/>
        </authorList>
    </citation>
    <scope>NUCLEOTIDE SEQUENCE</scope>
    <source>
        <strain evidence="3">KEN8</strain>
        <tissue evidence="3">Leaf</tissue>
    </source>
</reference>
<sequence length="360" mass="39418">METAALFPPKPQCLMTPPIAFKPAPPLLLRLTPAAFRLFASAVAPSTSTGGPEVVTVPEPSRRKPRSNGSTGASTRVRKVSLDAHQLRLNWLNSLSCPLPENDENRDAKDSDCCSTVSDWVIGIDPDLSGALAVLKPDNSPQVYDSPHLKVMIGKRIRKRLDAKSIVQLLQRIDAPTGTTVYIEQSSPYPQDGKQCFPSANDIGTRKPELFSLDYKRRFPSPNIGIDKELVTVSEVYLFVAPKGWWSGGFGYGLWIGILVASGYSVVPVPSLLWKMSLNSRGIAQARTTAGACHYSISLYEFHVEKEERSWSVLAMGVICGRAEALLIAAYGKGLKVNLDSPPILKDQMPQKQEISMQQN</sequence>
<feature type="transmembrane region" description="Helical" evidence="2">
    <location>
        <begin position="252"/>
        <end position="274"/>
    </location>
</feature>